<evidence type="ECO:0000256" key="5">
    <source>
        <dbReference type="ARBA" id="ARBA00022989"/>
    </source>
</evidence>
<dbReference type="NCBIfam" id="TIGR00711">
    <property type="entry name" value="efflux_EmrB"/>
    <property type="match status" value="1"/>
</dbReference>
<dbReference type="CDD" id="cd17321">
    <property type="entry name" value="MFS_MMR_MDR_like"/>
    <property type="match status" value="1"/>
</dbReference>
<keyword evidence="4 8" id="KW-0812">Transmembrane</keyword>
<feature type="transmembrane region" description="Helical" evidence="8">
    <location>
        <begin position="71"/>
        <end position="90"/>
    </location>
</feature>
<evidence type="ECO:0000256" key="8">
    <source>
        <dbReference type="SAM" id="Phobius"/>
    </source>
</evidence>
<feature type="transmembrane region" description="Helical" evidence="8">
    <location>
        <begin position="218"/>
        <end position="238"/>
    </location>
</feature>
<dbReference type="Proteomes" id="UP000809587">
    <property type="component" value="Unassembled WGS sequence"/>
</dbReference>
<protein>
    <submittedName>
        <fullName evidence="10">MFS transporter</fullName>
    </submittedName>
</protein>
<evidence type="ECO:0000256" key="1">
    <source>
        <dbReference type="ARBA" id="ARBA00004651"/>
    </source>
</evidence>
<feature type="domain" description="Major facilitator superfamily (MFS) profile" evidence="9">
    <location>
        <begin position="30"/>
        <end position="517"/>
    </location>
</feature>
<evidence type="ECO:0000313" key="10">
    <source>
        <dbReference type="EMBL" id="MBM7083784.1"/>
    </source>
</evidence>
<feature type="transmembrane region" description="Helical" evidence="8">
    <location>
        <begin position="99"/>
        <end position="118"/>
    </location>
</feature>
<keyword evidence="2" id="KW-0813">Transport</keyword>
<feature type="transmembrane region" description="Helical" evidence="8">
    <location>
        <begin position="250"/>
        <end position="268"/>
    </location>
</feature>
<dbReference type="PROSITE" id="PS50850">
    <property type="entry name" value="MFS"/>
    <property type="match status" value="1"/>
</dbReference>
<gene>
    <name evidence="10" type="ORF">JQN84_14775</name>
</gene>
<proteinExistence type="predicted"/>
<dbReference type="RefSeq" id="WP_204958892.1">
    <property type="nucleotide sequence ID" value="NZ_JAFEUO010000003.1"/>
</dbReference>
<keyword evidence="6 8" id="KW-0472">Membrane</keyword>
<feature type="transmembrane region" description="Helical" evidence="8">
    <location>
        <begin position="486"/>
        <end position="513"/>
    </location>
</feature>
<comment type="subcellular location">
    <subcellularLocation>
        <location evidence="1">Cell membrane</location>
        <topology evidence="1">Multi-pass membrane protein</topology>
    </subcellularLocation>
</comment>
<dbReference type="PANTHER" id="PTHR42718:SF42">
    <property type="entry name" value="EXPORT PROTEIN"/>
    <property type="match status" value="1"/>
</dbReference>
<reference evidence="10 11" key="1">
    <citation type="submission" date="2021-02" db="EMBL/GenBank/DDBJ databases">
        <authorList>
            <person name="Lee D.-H."/>
        </authorList>
    </citation>
    <scope>NUCLEOTIDE SEQUENCE [LARGE SCALE GENOMIC DNA]</scope>
    <source>
        <strain evidence="10 11">MMS20-R2-29</strain>
    </source>
</reference>
<feature type="transmembrane region" description="Helical" evidence="8">
    <location>
        <begin position="327"/>
        <end position="345"/>
    </location>
</feature>
<evidence type="ECO:0000256" key="2">
    <source>
        <dbReference type="ARBA" id="ARBA00022448"/>
    </source>
</evidence>
<evidence type="ECO:0000313" key="11">
    <source>
        <dbReference type="Proteomes" id="UP000809587"/>
    </source>
</evidence>
<organism evidence="10 11">
    <name type="scientific">Micromonospora humidisoli</name>
    <dbReference type="NCBI Taxonomy" id="2807622"/>
    <lineage>
        <taxon>Bacteria</taxon>
        <taxon>Bacillati</taxon>
        <taxon>Actinomycetota</taxon>
        <taxon>Actinomycetes</taxon>
        <taxon>Micromonosporales</taxon>
        <taxon>Micromonosporaceae</taxon>
        <taxon>Micromonospora</taxon>
    </lineage>
</organism>
<dbReference type="EMBL" id="JAFEUO010000003">
    <property type="protein sequence ID" value="MBM7083784.1"/>
    <property type="molecule type" value="Genomic_DNA"/>
</dbReference>
<feature type="transmembrane region" description="Helical" evidence="8">
    <location>
        <begin position="183"/>
        <end position="206"/>
    </location>
</feature>
<dbReference type="InterPro" id="IPR004638">
    <property type="entry name" value="EmrB-like"/>
</dbReference>
<evidence type="ECO:0000256" key="3">
    <source>
        <dbReference type="ARBA" id="ARBA00022475"/>
    </source>
</evidence>
<feature type="compositionally biased region" description="Polar residues" evidence="7">
    <location>
        <begin position="1"/>
        <end position="13"/>
    </location>
</feature>
<dbReference type="Gene3D" id="1.20.1720.10">
    <property type="entry name" value="Multidrug resistance protein D"/>
    <property type="match status" value="1"/>
</dbReference>
<feature type="transmembrane region" description="Helical" evidence="8">
    <location>
        <begin position="352"/>
        <end position="371"/>
    </location>
</feature>
<feature type="transmembrane region" description="Helical" evidence="8">
    <location>
        <begin position="424"/>
        <end position="441"/>
    </location>
</feature>
<feature type="transmembrane region" description="Helical" evidence="8">
    <location>
        <begin position="124"/>
        <end position="149"/>
    </location>
</feature>
<evidence type="ECO:0000256" key="6">
    <source>
        <dbReference type="ARBA" id="ARBA00023136"/>
    </source>
</evidence>
<dbReference type="Pfam" id="PF07690">
    <property type="entry name" value="MFS_1"/>
    <property type="match status" value="1"/>
</dbReference>
<dbReference type="SUPFAM" id="SSF103473">
    <property type="entry name" value="MFS general substrate transporter"/>
    <property type="match status" value="1"/>
</dbReference>
<feature type="transmembrane region" description="Helical" evidence="8">
    <location>
        <begin position="289"/>
        <end position="307"/>
    </location>
</feature>
<dbReference type="PANTHER" id="PTHR42718">
    <property type="entry name" value="MAJOR FACILITATOR SUPERFAMILY MULTIDRUG TRANSPORTER MFSC"/>
    <property type="match status" value="1"/>
</dbReference>
<accession>A0ABS2JBR3</accession>
<keyword evidence="3" id="KW-1003">Cell membrane</keyword>
<dbReference type="Gene3D" id="1.20.1250.20">
    <property type="entry name" value="MFS general substrate transporter like domains"/>
    <property type="match status" value="1"/>
</dbReference>
<comment type="caution">
    <text evidence="10">The sequence shown here is derived from an EMBL/GenBank/DDBJ whole genome shotgun (WGS) entry which is preliminary data.</text>
</comment>
<keyword evidence="5 8" id="KW-1133">Transmembrane helix</keyword>
<feature type="transmembrane region" description="Helical" evidence="8">
    <location>
        <begin position="377"/>
        <end position="403"/>
    </location>
</feature>
<feature type="transmembrane region" description="Helical" evidence="8">
    <location>
        <begin position="156"/>
        <end position="177"/>
    </location>
</feature>
<dbReference type="InterPro" id="IPR020846">
    <property type="entry name" value="MFS_dom"/>
</dbReference>
<sequence>MTAQKQSDSPSGSPATATAVRPPTTRQWLTLAVLTIAQLTAWLDNTILNVALKTLADPVAGLGATTSQLQWSISSYTLVFAGLLFTGGVLGDRFGHRRLFLFGMALFGVSSAWAAYSADTTQLIVARGVMGIGSALIMPATLALVARVFIGGHRAVAIGVFSAASGLAVAAGPLVGGALLEQFWWGSIFLINVPFAVAAIVGALWLVPTAESSRQQRFDPLGVLLSTVGIFILVYGVIEGGHRNEWTQLHVIGPILGGLVLLTAFVFVELRVPNPCFDVRLFRNRHFTGASVSVMLTFFGLAGAMYYSNFYLQGARGYSPLESGAAIAPVAIGVVLGAPLSVRLVRRFGLRPVVALAMLLAVSTFFGFVFFTLETPIIWFCVLMVVQGLGMGAVMAPTTEAIMATLPPERTGAGSAANNSMRQVGSALGVAVLGSVLSGVYQDEVAPSLDVLPPQAQEAAGASAEATRIAAQSFHLPQLVDQANDAFITAMHTTSIVAGAVSFLGIVAILVFLGRTTTGPAR</sequence>
<name>A0ABS2JBR3_9ACTN</name>
<keyword evidence="11" id="KW-1185">Reference proteome</keyword>
<dbReference type="PRINTS" id="PR01036">
    <property type="entry name" value="TCRTETB"/>
</dbReference>
<evidence type="ECO:0000259" key="9">
    <source>
        <dbReference type="PROSITE" id="PS50850"/>
    </source>
</evidence>
<evidence type="ECO:0000256" key="7">
    <source>
        <dbReference type="SAM" id="MobiDB-lite"/>
    </source>
</evidence>
<dbReference type="InterPro" id="IPR011701">
    <property type="entry name" value="MFS"/>
</dbReference>
<dbReference type="InterPro" id="IPR036259">
    <property type="entry name" value="MFS_trans_sf"/>
</dbReference>
<evidence type="ECO:0000256" key="4">
    <source>
        <dbReference type="ARBA" id="ARBA00022692"/>
    </source>
</evidence>
<feature type="region of interest" description="Disordered" evidence="7">
    <location>
        <begin position="1"/>
        <end position="21"/>
    </location>
</feature>